<feature type="binding site" description="axial binding residue" evidence="14">
    <location>
        <position position="102"/>
    </location>
    <ligand>
        <name>heme c</name>
        <dbReference type="ChEBI" id="CHEBI:61717"/>
        <label>1</label>
    </ligand>
    <ligandPart>
        <name>Fe</name>
        <dbReference type="ChEBI" id="CHEBI:18248"/>
    </ligandPart>
</feature>
<proteinExistence type="predicted"/>
<comment type="PTM">
    <text evidence="13">Binds 2 heme groups per subunit.</text>
</comment>
<dbReference type="InterPro" id="IPR051395">
    <property type="entry name" value="Cytochrome_c_Peroxidase/MauG"/>
</dbReference>
<keyword evidence="6" id="KW-0732">Signal</keyword>
<sequence length="358" mass="39621">MPASLSNTTTPLKVHRNIYPNSFRVISSICEVNMKRYILHLIFTLMVCTPLLAAEPLGTPDPDDMILYDDEENTELEVELGKMLFFDTRLSVNGQQSCATCHNPDLGFSDGMAKGVGTKNNPLGRNTPHIYNMAWSSVLMWDGREPTLEQQALGPIASGQEMMLPLDELERRLNAVAGYRRLFKQAYDVDKITRDEIARAIAAFERTIVIDDTPFDRYLAGDTQAMSQDAIKGLALFKGKGNCTQCHDGPNFTDDSFHSLGIKDNDPGRAAITGDKQFLGAFKTPGLRNTELTAPYMHDGSLTSLMDVVKFYNQGGGGAKHTSNLVKPLNLTAKEERQLVAFLKSLTQPFEVDVPKIP</sequence>
<evidence type="ECO:0000256" key="8">
    <source>
        <dbReference type="ARBA" id="ARBA00022982"/>
    </source>
</evidence>
<evidence type="ECO:0000256" key="6">
    <source>
        <dbReference type="ARBA" id="ARBA00022729"/>
    </source>
</evidence>
<dbReference type="EMBL" id="CP026604">
    <property type="protein sequence ID" value="AWB67986.1"/>
    <property type="molecule type" value="Genomic_DNA"/>
</dbReference>
<feature type="binding site" description="covalent" evidence="13">
    <location>
        <position position="98"/>
    </location>
    <ligand>
        <name>heme c</name>
        <dbReference type="ChEBI" id="CHEBI:61717"/>
        <label>1</label>
    </ligand>
</feature>
<gene>
    <name evidence="16" type="ORF">C2869_16835</name>
</gene>
<keyword evidence="10 14" id="KW-0408">Iron</keyword>
<evidence type="ECO:0000313" key="16">
    <source>
        <dbReference type="EMBL" id="AWB67986.1"/>
    </source>
</evidence>
<dbReference type="PANTHER" id="PTHR30600:SF10">
    <property type="entry name" value="BLL6722 PROTEIN"/>
    <property type="match status" value="1"/>
</dbReference>
<dbReference type="GO" id="GO:0004130">
    <property type="term" value="F:cytochrome-c peroxidase activity"/>
    <property type="evidence" value="ECO:0007669"/>
    <property type="project" value="TreeGrafter"/>
</dbReference>
<dbReference type="GO" id="GO:0046872">
    <property type="term" value="F:metal ion binding"/>
    <property type="evidence" value="ECO:0007669"/>
    <property type="project" value="UniProtKB-KW"/>
</dbReference>
<organism evidence="16 17">
    <name type="scientific">Saccharobesus litoralis</name>
    <dbReference type="NCBI Taxonomy" id="2172099"/>
    <lineage>
        <taxon>Bacteria</taxon>
        <taxon>Pseudomonadati</taxon>
        <taxon>Pseudomonadota</taxon>
        <taxon>Gammaproteobacteria</taxon>
        <taxon>Alteromonadales</taxon>
        <taxon>Alteromonadaceae</taxon>
        <taxon>Saccharobesus</taxon>
    </lineage>
</organism>
<evidence type="ECO:0000256" key="1">
    <source>
        <dbReference type="ARBA" id="ARBA00004418"/>
    </source>
</evidence>
<name>A0A2S0VUT4_9ALTE</name>
<dbReference type="Pfam" id="PF03150">
    <property type="entry name" value="CCP_MauG"/>
    <property type="match status" value="1"/>
</dbReference>
<keyword evidence="8" id="KW-0249">Electron transport</keyword>
<dbReference type="GO" id="GO:0020037">
    <property type="term" value="F:heme binding"/>
    <property type="evidence" value="ECO:0007669"/>
    <property type="project" value="InterPro"/>
</dbReference>
<comment type="cofactor">
    <cofactor evidence="13">
        <name>heme</name>
        <dbReference type="ChEBI" id="CHEBI:30413"/>
    </cofactor>
    <text evidence="13">Binds 2 heme groups.</text>
</comment>
<accession>A0A2S0VUT4</accession>
<feature type="binding site" description="covalent" evidence="13">
    <location>
        <position position="243"/>
    </location>
    <ligand>
        <name>heme c</name>
        <dbReference type="ChEBI" id="CHEBI:61717"/>
        <label>2</label>
    </ligand>
</feature>
<keyword evidence="9" id="KW-0560">Oxidoreductase</keyword>
<dbReference type="InterPro" id="IPR009056">
    <property type="entry name" value="Cyt_c-like_dom"/>
</dbReference>
<dbReference type="Gene3D" id="1.10.760.10">
    <property type="entry name" value="Cytochrome c-like domain"/>
    <property type="match status" value="2"/>
</dbReference>
<evidence type="ECO:0000256" key="2">
    <source>
        <dbReference type="ARBA" id="ARBA00004856"/>
    </source>
</evidence>
<keyword evidence="4 13" id="KW-0349">Heme</keyword>
<dbReference type="Proteomes" id="UP000244441">
    <property type="component" value="Chromosome"/>
</dbReference>
<dbReference type="KEGG" id="cate:C2869_16835"/>
<evidence type="ECO:0000259" key="15">
    <source>
        <dbReference type="PROSITE" id="PS51007"/>
    </source>
</evidence>
<keyword evidence="3" id="KW-0813">Transport</keyword>
<dbReference type="PANTHER" id="PTHR30600">
    <property type="entry name" value="CYTOCHROME C PEROXIDASE-RELATED"/>
    <property type="match status" value="1"/>
</dbReference>
<evidence type="ECO:0000256" key="13">
    <source>
        <dbReference type="PIRSR" id="PIRSR000294-1"/>
    </source>
</evidence>
<dbReference type="SUPFAM" id="SSF46626">
    <property type="entry name" value="Cytochrome c"/>
    <property type="match status" value="2"/>
</dbReference>
<evidence type="ECO:0000256" key="5">
    <source>
        <dbReference type="ARBA" id="ARBA00022723"/>
    </source>
</evidence>
<dbReference type="PROSITE" id="PS51007">
    <property type="entry name" value="CYTC"/>
    <property type="match status" value="2"/>
</dbReference>
<comment type="function">
    <text evidence="11">Involved in methylamine metabolism. Essential for the maturation of the beta subunit of MADH, presumably via a step in the biosynthesis of tryptophan tryptophylquinone (TTQ), the cofactor of MADH.</text>
</comment>
<feature type="binding site" description="axial binding residue" evidence="14">
    <location>
        <position position="247"/>
    </location>
    <ligand>
        <name>heme c</name>
        <dbReference type="ChEBI" id="CHEBI:61717"/>
        <label>2</label>
    </ligand>
    <ligandPart>
        <name>Fe</name>
        <dbReference type="ChEBI" id="CHEBI:18248"/>
    </ligandPart>
</feature>
<comment type="pathway">
    <text evidence="2">One-carbon metabolism; methylamine degradation.</text>
</comment>
<evidence type="ECO:0000313" key="17">
    <source>
        <dbReference type="Proteomes" id="UP000244441"/>
    </source>
</evidence>
<dbReference type="PIRSF" id="PIRSF000294">
    <property type="entry name" value="Cytochrome-c_peroxidase"/>
    <property type="match status" value="1"/>
</dbReference>
<evidence type="ECO:0000256" key="10">
    <source>
        <dbReference type="ARBA" id="ARBA00023004"/>
    </source>
</evidence>
<evidence type="ECO:0000256" key="7">
    <source>
        <dbReference type="ARBA" id="ARBA00022764"/>
    </source>
</evidence>
<reference evidence="16 17" key="1">
    <citation type="submission" date="2018-01" db="EMBL/GenBank/DDBJ databases">
        <title>Genome sequence of a Cantenovulum-like bacteria.</title>
        <authorList>
            <person name="Tan W.R."/>
            <person name="Lau N.-S."/>
            <person name="Go F."/>
            <person name="Amirul A.-A.A."/>
        </authorList>
    </citation>
    <scope>NUCLEOTIDE SEQUENCE [LARGE SCALE GENOMIC DNA]</scope>
    <source>
        <strain evidence="16 17">CCB-QB4</strain>
    </source>
</reference>
<dbReference type="GO" id="GO:0042597">
    <property type="term" value="C:periplasmic space"/>
    <property type="evidence" value="ECO:0007669"/>
    <property type="project" value="UniProtKB-SubCell"/>
</dbReference>
<evidence type="ECO:0000256" key="11">
    <source>
        <dbReference type="ARBA" id="ARBA00058991"/>
    </source>
</evidence>
<feature type="domain" description="Cytochrome c" evidence="15">
    <location>
        <begin position="228"/>
        <end position="347"/>
    </location>
</feature>
<dbReference type="InterPro" id="IPR036909">
    <property type="entry name" value="Cyt_c-like_dom_sf"/>
</dbReference>
<evidence type="ECO:0000256" key="4">
    <source>
        <dbReference type="ARBA" id="ARBA00022617"/>
    </source>
</evidence>
<dbReference type="GO" id="GO:0009055">
    <property type="term" value="F:electron transfer activity"/>
    <property type="evidence" value="ECO:0007669"/>
    <property type="project" value="InterPro"/>
</dbReference>
<evidence type="ECO:0000256" key="12">
    <source>
        <dbReference type="ARBA" id="ARBA00073576"/>
    </source>
</evidence>
<feature type="binding site" description="covalent" evidence="13">
    <location>
        <position position="101"/>
    </location>
    <ligand>
        <name>heme c</name>
        <dbReference type="ChEBI" id="CHEBI:61717"/>
        <label>1</label>
    </ligand>
</feature>
<comment type="subcellular location">
    <subcellularLocation>
        <location evidence="1">Periplasm</location>
    </subcellularLocation>
</comment>
<dbReference type="InterPro" id="IPR004852">
    <property type="entry name" value="Di-haem_cyt_c_peroxidsae"/>
</dbReference>
<feature type="binding site" description="covalent" evidence="13">
    <location>
        <position position="246"/>
    </location>
    <ligand>
        <name>heme c</name>
        <dbReference type="ChEBI" id="CHEBI:61717"/>
        <label>2</label>
    </ligand>
</feature>
<protein>
    <recommendedName>
        <fullName evidence="12">Methylamine utilization protein MauG</fullName>
    </recommendedName>
</protein>
<evidence type="ECO:0000256" key="9">
    <source>
        <dbReference type="ARBA" id="ARBA00023002"/>
    </source>
</evidence>
<keyword evidence="5 14" id="KW-0479">Metal-binding</keyword>
<evidence type="ECO:0000256" key="3">
    <source>
        <dbReference type="ARBA" id="ARBA00022448"/>
    </source>
</evidence>
<dbReference type="AlphaFoldDB" id="A0A2S0VUT4"/>
<dbReference type="InterPro" id="IPR026259">
    <property type="entry name" value="MauG/Cytc_peroxidase"/>
</dbReference>
<evidence type="ECO:0000256" key="14">
    <source>
        <dbReference type="PIRSR" id="PIRSR000294-2"/>
    </source>
</evidence>
<keyword evidence="7" id="KW-0574">Periplasm</keyword>
<keyword evidence="17" id="KW-1185">Reference proteome</keyword>
<dbReference type="FunFam" id="1.10.760.10:FF:000019">
    <property type="entry name" value="Di-heme cytochrome C peroxidase"/>
    <property type="match status" value="1"/>
</dbReference>
<feature type="domain" description="Cytochrome c" evidence="15">
    <location>
        <begin position="76"/>
        <end position="184"/>
    </location>
</feature>